<evidence type="ECO:0000256" key="1">
    <source>
        <dbReference type="SAM" id="MobiDB-lite"/>
    </source>
</evidence>
<proteinExistence type="predicted"/>
<feature type="region of interest" description="Disordered" evidence="1">
    <location>
        <begin position="55"/>
        <end position="101"/>
    </location>
</feature>
<evidence type="ECO:0000313" key="2">
    <source>
        <dbReference type="EMBL" id="CAG8470788.1"/>
    </source>
</evidence>
<keyword evidence="3" id="KW-1185">Reference proteome</keyword>
<comment type="caution">
    <text evidence="2">The sequence shown here is derived from an EMBL/GenBank/DDBJ whole genome shotgun (WGS) entry which is preliminary data.</text>
</comment>
<sequence length="101" mass="11480">MTKWHSIIRDLLNEIINQYNITLTNFTQTVNQFSQIYINNTLPLGIIISKTTLPTQNKAATARNNKENPSRYLETKQGNTISNSKPSKPNIGNNPKKAQYC</sequence>
<dbReference type="EMBL" id="CAJVPY010000404">
    <property type="protein sequence ID" value="CAG8470788.1"/>
    <property type="molecule type" value="Genomic_DNA"/>
</dbReference>
<reference evidence="2" key="1">
    <citation type="submission" date="2021-06" db="EMBL/GenBank/DDBJ databases">
        <authorList>
            <person name="Kallberg Y."/>
            <person name="Tangrot J."/>
            <person name="Rosling A."/>
        </authorList>
    </citation>
    <scope>NUCLEOTIDE SEQUENCE</scope>
    <source>
        <strain evidence="2">MA453B</strain>
    </source>
</reference>
<accession>A0A9N8VYF1</accession>
<name>A0A9N8VYF1_9GLOM</name>
<dbReference type="Proteomes" id="UP000789405">
    <property type="component" value="Unassembled WGS sequence"/>
</dbReference>
<protein>
    <submittedName>
        <fullName evidence="2">14259_t:CDS:1</fullName>
    </submittedName>
</protein>
<organism evidence="2 3">
    <name type="scientific">Dentiscutata erythropus</name>
    <dbReference type="NCBI Taxonomy" id="1348616"/>
    <lineage>
        <taxon>Eukaryota</taxon>
        <taxon>Fungi</taxon>
        <taxon>Fungi incertae sedis</taxon>
        <taxon>Mucoromycota</taxon>
        <taxon>Glomeromycotina</taxon>
        <taxon>Glomeromycetes</taxon>
        <taxon>Diversisporales</taxon>
        <taxon>Gigasporaceae</taxon>
        <taxon>Dentiscutata</taxon>
    </lineage>
</organism>
<evidence type="ECO:0000313" key="3">
    <source>
        <dbReference type="Proteomes" id="UP000789405"/>
    </source>
</evidence>
<gene>
    <name evidence="2" type="ORF">DERYTH_LOCUS1446</name>
</gene>
<feature type="compositionally biased region" description="Polar residues" evidence="1">
    <location>
        <begin position="76"/>
        <end position="93"/>
    </location>
</feature>
<dbReference type="AlphaFoldDB" id="A0A9N8VYF1"/>